<feature type="binding site" evidence="4">
    <location>
        <position position="132"/>
    </location>
    <ligand>
        <name>ATP</name>
        <dbReference type="ChEBI" id="CHEBI:30616"/>
    </ligand>
</feature>
<dbReference type="Gene3D" id="3.30.200.20">
    <property type="entry name" value="Phosphorylase Kinase, domain 1"/>
    <property type="match status" value="1"/>
</dbReference>
<feature type="compositionally biased region" description="Gly residues" evidence="6">
    <location>
        <begin position="1109"/>
        <end position="1122"/>
    </location>
</feature>
<feature type="coiled-coil region" evidence="5">
    <location>
        <begin position="798"/>
        <end position="825"/>
    </location>
</feature>
<dbReference type="Gene3D" id="1.10.510.10">
    <property type="entry name" value="Transferase(Phosphotransferase) domain 1"/>
    <property type="match status" value="1"/>
</dbReference>
<keyword evidence="5" id="KW-0175">Coiled coil</keyword>
<dbReference type="PANTHER" id="PTHR24637:SF328">
    <property type="entry name" value="NEMATODE CUTICLE COLLAGEN N-TERMINAL DOMAIN-CONTAINING PROTEIN"/>
    <property type="match status" value="1"/>
</dbReference>
<dbReference type="InterPro" id="IPR008160">
    <property type="entry name" value="Collagen"/>
</dbReference>
<feature type="chain" id="PRO_5037080069" evidence="7">
    <location>
        <begin position="23"/>
        <end position="1340"/>
    </location>
</feature>
<dbReference type="InterPro" id="IPR017441">
    <property type="entry name" value="Protein_kinase_ATP_BS"/>
</dbReference>
<reference evidence="10" key="1">
    <citation type="submission" date="2022-11" db="UniProtKB">
        <authorList>
            <consortium name="WormBaseParasite"/>
        </authorList>
    </citation>
    <scope>IDENTIFICATION</scope>
</reference>
<feature type="compositionally biased region" description="Polar residues" evidence="6">
    <location>
        <begin position="1078"/>
        <end position="1088"/>
    </location>
</feature>
<dbReference type="SMART" id="SM00220">
    <property type="entry name" value="S_TKc"/>
    <property type="match status" value="1"/>
</dbReference>
<dbReference type="PROSITE" id="PS00108">
    <property type="entry name" value="PROTEIN_KINASE_ST"/>
    <property type="match status" value="1"/>
</dbReference>
<organism evidence="9 10">
    <name type="scientific">Globodera rostochiensis</name>
    <name type="common">Golden nematode worm</name>
    <name type="synonym">Heterodera rostochiensis</name>
    <dbReference type="NCBI Taxonomy" id="31243"/>
    <lineage>
        <taxon>Eukaryota</taxon>
        <taxon>Metazoa</taxon>
        <taxon>Ecdysozoa</taxon>
        <taxon>Nematoda</taxon>
        <taxon>Chromadorea</taxon>
        <taxon>Rhabditida</taxon>
        <taxon>Tylenchina</taxon>
        <taxon>Tylenchomorpha</taxon>
        <taxon>Tylenchoidea</taxon>
        <taxon>Heteroderidae</taxon>
        <taxon>Heteroderinae</taxon>
        <taxon>Globodera</taxon>
    </lineage>
</organism>
<accession>A0A914HPC7</accession>
<dbReference type="PANTHER" id="PTHR24637">
    <property type="entry name" value="COLLAGEN"/>
    <property type="match status" value="1"/>
</dbReference>
<dbReference type="SUPFAM" id="SSF56112">
    <property type="entry name" value="Protein kinase-like (PK-like)"/>
    <property type="match status" value="1"/>
</dbReference>
<feature type="compositionally biased region" description="Pro residues" evidence="6">
    <location>
        <begin position="1232"/>
        <end position="1244"/>
    </location>
</feature>
<evidence type="ECO:0000256" key="2">
    <source>
        <dbReference type="ARBA" id="ARBA00022741"/>
    </source>
</evidence>
<feature type="compositionally biased region" description="Low complexity" evidence="6">
    <location>
        <begin position="1096"/>
        <end position="1108"/>
    </location>
</feature>
<feature type="compositionally biased region" description="Low complexity" evidence="6">
    <location>
        <begin position="1123"/>
        <end position="1135"/>
    </location>
</feature>
<feature type="compositionally biased region" description="Low complexity" evidence="6">
    <location>
        <begin position="1287"/>
        <end position="1297"/>
    </location>
</feature>
<dbReference type="GO" id="GO:0004672">
    <property type="term" value="F:protein kinase activity"/>
    <property type="evidence" value="ECO:0007669"/>
    <property type="project" value="InterPro"/>
</dbReference>
<dbReference type="InterPro" id="IPR008271">
    <property type="entry name" value="Ser/Thr_kinase_AS"/>
</dbReference>
<keyword evidence="2 4" id="KW-0547">Nucleotide-binding</keyword>
<feature type="compositionally biased region" description="Basic and acidic residues" evidence="6">
    <location>
        <begin position="1206"/>
        <end position="1230"/>
    </location>
</feature>
<keyword evidence="3 4" id="KW-0067">ATP-binding</keyword>
<dbReference type="PROSITE" id="PS00107">
    <property type="entry name" value="PROTEIN_KINASE_ATP"/>
    <property type="match status" value="1"/>
</dbReference>
<dbReference type="GO" id="GO:0042302">
    <property type="term" value="F:structural constituent of cuticle"/>
    <property type="evidence" value="ECO:0007669"/>
    <property type="project" value="InterPro"/>
</dbReference>
<dbReference type="PROSITE" id="PS50011">
    <property type="entry name" value="PROTEIN_KINASE_DOM"/>
    <property type="match status" value="1"/>
</dbReference>
<dbReference type="Pfam" id="PF00069">
    <property type="entry name" value="Pkinase"/>
    <property type="match status" value="1"/>
</dbReference>
<feature type="compositionally biased region" description="Low complexity" evidence="6">
    <location>
        <begin position="1178"/>
        <end position="1187"/>
    </location>
</feature>
<dbReference type="InterPro" id="IPR002486">
    <property type="entry name" value="Col_cuticle_N"/>
</dbReference>
<feature type="signal peptide" evidence="7">
    <location>
        <begin position="1"/>
        <end position="22"/>
    </location>
</feature>
<evidence type="ECO:0000256" key="7">
    <source>
        <dbReference type="SAM" id="SignalP"/>
    </source>
</evidence>
<proteinExistence type="predicted"/>
<protein>
    <submittedName>
        <fullName evidence="10">Protein kinase domain-containing protein</fullName>
    </submittedName>
</protein>
<dbReference type="SMART" id="SM01088">
    <property type="entry name" value="Col_cuticle_N"/>
    <property type="match status" value="1"/>
</dbReference>
<dbReference type="Pfam" id="PF01391">
    <property type="entry name" value="Collagen"/>
    <property type="match status" value="1"/>
</dbReference>
<dbReference type="Pfam" id="PF01484">
    <property type="entry name" value="Col_cuticle_N"/>
    <property type="match status" value="1"/>
</dbReference>
<dbReference type="WBParaSite" id="Gr19_v10_g2657.t2">
    <property type="protein sequence ID" value="Gr19_v10_g2657.t2"/>
    <property type="gene ID" value="Gr19_v10_g2657"/>
</dbReference>
<feature type="domain" description="Protein kinase" evidence="8">
    <location>
        <begin position="100"/>
        <end position="444"/>
    </location>
</feature>
<evidence type="ECO:0000313" key="9">
    <source>
        <dbReference type="Proteomes" id="UP000887572"/>
    </source>
</evidence>
<evidence type="ECO:0000256" key="5">
    <source>
        <dbReference type="SAM" id="Coils"/>
    </source>
</evidence>
<keyword evidence="7" id="KW-0732">Signal</keyword>
<evidence type="ECO:0000256" key="4">
    <source>
        <dbReference type="PROSITE-ProRule" id="PRU10141"/>
    </source>
</evidence>
<evidence type="ECO:0000256" key="1">
    <source>
        <dbReference type="ARBA" id="ARBA00022737"/>
    </source>
</evidence>
<name>A0A914HPC7_GLORO</name>
<evidence type="ECO:0000259" key="8">
    <source>
        <dbReference type="PROSITE" id="PS50011"/>
    </source>
</evidence>
<dbReference type="Proteomes" id="UP000887572">
    <property type="component" value="Unplaced"/>
</dbReference>
<evidence type="ECO:0000256" key="3">
    <source>
        <dbReference type="ARBA" id="ARBA00022840"/>
    </source>
</evidence>
<keyword evidence="1" id="KW-0677">Repeat</keyword>
<dbReference type="InterPro" id="IPR000719">
    <property type="entry name" value="Prot_kinase_dom"/>
</dbReference>
<feature type="compositionally biased region" description="Low complexity" evidence="6">
    <location>
        <begin position="1304"/>
        <end position="1321"/>
    </location>
</feature>
<keyword evidence="9" id="KW-1185">Reference proteome</keyword>
<evidence type="ECO:0000313" key="10">
    <source>
        <dbReference type="WBParaSite" id="Gr19_v10_g2657.t2"/>
    </source>
</evidence>
<feature type="compositionally biased region" description="Low complexity" evidence="6">
    <location>
        <begin position="1245"/>
        <end position="1257"/>
    </location>
</feature>
<dbReference type="InterPro" id="IPR011009">
    <property type="entry name" value="Kinase-like_dom_sf"/>
</dbReference>
<dbReference type="GO" id="GO:0005524">
    <property type="term" value="F:ATP binding"/>
    <property type="evidence" value="ECO:0007669"/>
    <property type="project" value="UniProtKB-UniRule"/>
</dbReference>
<feature type="region of interest" description="Disordered" evidence="6">
    <location>
        <begin position="1066"/>
        <end position="1321"/>
    </location>
</feature>
<evidence type="ECO:0000256" key="6">
    <source>
        <dbReference type="SAM" id="MobiDB-lite"/>
    </source>
</evidence>
<sequence>MTDINTLRLLFFLFLYLKLASGGAFYENEDGNKNKKSSTIKVEELSDEFILHQISTPQKKFPPPVQKATRRCQCGRTELAQMSPMELTNLEDGKRISLLCDNENKLGSGTYSKVLHAELTKGNNYKKCVALKMTRRKIMKNSDWQKHKKEWKIQKAFDKLPEKERKHVIKLLAYGYYKKMKKNKEKEYVFSILELGCHDLIGHMKRRRVEWFSNNIQVDDRAIETDIRQLAETVRDMHQLIMHLDLKPYNLVYVREGKNQLMKAIDFGASQFINEEARDQQGHEVQQANACKWFVVNDPLTTKLYQSPEHYNQCNWNYDAQKEHSMELSSKSDIWAFGIITFEMALIGSEFKWTFDEKSQKDANDIEAQVQNAINDLWKLYIENKDIEQLEKDWRFPRLFHLITAVLVYESDERPTANGILDFLDGKCRFESMLNKPSRLFPWLSMAQFKAHLENKNNLLKKEFKGSKGSNKKLLKEVAEVEQLLRMANVEEWKPSDAQRNVPCDTMTNRPKSTVAMPAMAENAIQRTYFGLKNDNNKKWLTNLEKTIGLSLSPSITSITVKHKGLFENLQDSFYNRDLEFPGAMGNRFVDLLSTIGYGNLLKQLDIVNERYKSDAQMLKKVVESVRKRLGAEWEKIYALALQYECDEEESLYVDIIEQTSALYLYELVYKQLLDQFNANDFLRKESSQEKFLSKWLESILANLKSYHTEKEKGILMSIRYQKEQFETKERVSSIEMEETVKMIRDEYNQQFLELKDIEYQTIRLAAAIGNVSDFRQMKDSEWINSLKKQENDLLFVKKTTQEMLKDVKNQLTFLDEELKEKMLRIQLTNEKDLEAIRQGLELCKLVENKIVEFQKILPIIHFCCEKIKGIFEKLLTQKFECAENNWIISTSHHRCPGQTCAMTDGLNEGERGELLRSQLDPCRCVAGRTFRCRLDGAEEEASSLTTSPPLLPITTASAHSSFFSSDDISHSDQQDRPVRSAPLTAKKMGELPTGALTTAAILAITSFGAILIGVPLMLNDVANLQSELAQKSQVYMDMSNNMWRDIMTQGEQSRKEHANIRQRRQYGGVGPAVASSPVGSATASATCPQGPKGSPGYPGEPGQDGQPGLPGGVGVAGGGAAAFGSQQGGQCAPCPGGPPGPPGYKGKRGPRGEKGAKGSPGLPGREGQPGEEGPEGEIGLQGEIGEAGPRGPPGEQGIGYAKGEPGPKGEAGPHGEAGEEGPPGERGEDSPPGPPGEHGPQGPPGLQGKAGEQGPPGAAGPPGAPAEYCPCPERSNGQPGAIGPHAVAGPQGVASGPAGGGASSSPAAPPHVAGGGPAAAQQYNKYAHAAALRTRHRVA</sequence>